<reference evidence="1 2" key="1">
    <citation type="submission" date="2007-03" db="EMBL/GenBank/DDBJ databases">
        <authorList>
            <person name="Stal L."/>
            <person name="Ferriera S."/>
            <person name="Johnson J."/>
            <person name="Kravitz S."/>
            <person name="Beeson K."/>
            <person name="Sutton G."/>
            <person name="Rogers Y.-H."/>
            <person name="Friedman R."/>
            <person name="Frazier M."/>
            <person name="Venter J.C."/>
        </authorList>
    </citation>
    <scope>NUCLEOTIDE SEQUENCE [LARGE SCALE GENOMIC DNA]</scope>
    <source>
        <strain evidence="1 2">CCY0110</strain>
    </source>
</reference>
<protein>
    <submittedName>
        <fullName evidence="1">Uncharacterized protein</fullName>
    </submittedName>
</protein>
<dbReference type="EMBL" id="AAXW01000002">
    <property type="protein sequence ID" value="EAZ93890.1"/>
    <property type="molecule type" value="Genomic_DNA"/>
</dbReference>
<evidence type="ECO:0000313" key="1">
    <source>
        <dbReference type="EMBL" id="EAZ93890.1"/>
    </source>
</evidence>
<comment type="caution">
    <text evidence="1">The sequence shown here is derived from an EMBL/GenBank/DDBJ whole genome shotgun (WGS) entry which is preliminary data.</text>
</comment>
<name>A3IJA8_9CHRO</name>
<dbReference type="AlphaFoldDB" id="A3IJA8"/>
<keyword evidence="2" id="KW-1185">Reference proteome</keyword>
<accession>A3IJA8</accession>
<dbReference type="Proteomes" id="UP000003781">
    <property type="component" value="Unassembled WGS sequence"/>
</dbReference>
<evidence type="ECO:0000313" key="2">
    <source>
        <dbReference type="Proteomes" id="UP000003781"/>
    </source>
</evidence>
<proteinExistence type="predicted"/>
<sequence length="23" mass="2794">MVCRLGTRHHDCLTRINYRHQSP</sequence>
<organism evidence="1 2">
    <name type="scientific">Crocosphaera chwakensis CCY0110</name>
    <dbReference type="NCBI Taxonomy" id="391612"/>
    <lineage>
        <taxon>Bacteria</taxon>
        <taxon>Bacillati</taxon>
        <taxon>Cyanobacteriota</taxon>
        <taxon>Cyanophyceae</taxon>
        <taxon>Oscillatoriophycideae</taxon>
        <taxon>Chroococcales</taxon>
        <taxon>Aphanothecaceae</taxon>
        <taxon>Crocosphaera</taxon>
        <taxon>Crocosphaera chwakensis</taxon>
    </lineage>
</organism>
<gene>
    <name evidence="1" type="ORF">CY0110_18882</name>
</gene>